<dbReference type="Proteomes" id="UP001152795">
    <property type="component" value="Unassembled WGS sequence"/>
</dbReference>
<gene>
    <name evidence="1" type="ORF">PACLA_8A058158</name>
</gene>
<organism evidence="1 2">
    <name type="scientific">Paramuricea clavata</name>
    <name type="common">Red gorgonian</name>
    <name type="synonym">Violescent sea-whip</name>
    <dbReference type="NCBI Taxonomy" id="317549"/>
    <lineage>
        <taxon>Eukaryota</taxon>
        <taxon>Metazoa</taxon>
        <taxon>Cnidaria</taxon>
        <taxon>Anthozoa</taxon>
        <taxon>Octocorallia</taxon>
        <taxon>Malacalcyonacea</taxon>
        <taxon>Plexauridae</taxon>
        <taxon>Paramuricea</taxon>
    </lineage>
</organism>
<reference evidence="1" key="1">
    <citation type="submission" date="2020-04" db="EMBL/GenBank/DDBJ databases">
        <authorList>
            <person name="Alioto T."/>
            <person name="Alioto T."/>
            <person name="Gomez Garrido J."/>
        </authorList>
    </citation>
    <scope>NUCLEOTIDE SEQUENCE</scope>
    <source>
        <strain evidence="1">A484AB</strain>
    </source>
</reference>
<dbReference type="OrthoDB" id="5967133at2759"/>
<keyword evidence="2" id="KW-1185">Reference proteome</keyword>
<dbReference type="AlphaFoldDB" id="A0A7D9LNW2"/>
<evidence type="ECO:0000313" key="2">
    <source>
        <dbReference type="Proteomes" id="UP001152795"/>
    </source>
</evidence>
<comment type="caution">
    <text evidence="1">The sequence shown here is derived from an EMBL/GenBank/DDBJ whole genome shotgun (WGS) entry which is preliminary data.</text>
</comment>
<feature type="non-terminal residue" evidence="1">
    <location>
        <position position="76"/>
    </location>
</feature>
<sequence length="76" mass="8809">CLNCYARDTVNSKTMHDLYQAPVEMAGYLKDQGFNVVEVSECEIKRELEQDEDMKSYFDNYEQVDPLEPRAAFYGG</sequence>
<dbReference type="EMBL" id="CACRXK020019647">
    <property type="protein sequence ID" value="CAB4033900.1"/>
    <property type="molecule type" value="Genomic_DNA"/>
</dbReference>
<evidence type="ECO:0000313" key="1">
    <source>
        <dbReference type="EMBL" id="CAB4033900.1"/>
    </source>
</evidence>
<name>A0A7D9LNW2_PARCT</name>
<accession>A0A7D9LNW2</accession>
<proteinExistence type="predicted"/>
<protein>
    <submittedName>
        <fullName evidence="1">DNA polymerase</fullName>
    </submittedName>
</protein>
<feature type="non-terminal residue" evidence="1">
    <location>
        <position position="1"/>
    </location>
</feature>